<dbReference type="RefSeq" id="WP_264809997.1">
    <property type="nucleotide sequence ID" value="NZ_CP110226.1"/>
</dbReference>
<gene>
    <name evidence="3" type="ORF">OM944_02970</name>
</gene>
<name>A0ABY6MK49_9BACT</name>
<dbReference type="SUPFAM" id="SSF52172">
    <property type="entry name" value="CheY-like"/>
    <property type="match status" value="1"/>
</dbReference>
<dbReference type="Pfam" id="PF00072">
    <property type="entry name" value="Response_reg"/>
    <property type="match status" value="1"/>
</dbReference>
<proteinExistence type="predicted"/>
<keyword evidence="1" id="KW-0597">Phosphoprotein</keyword>
<evidence type="ECO:0000313" key="3">
    <source>
        <dbReference type="EMBL" id="UZD23455.1"/>
    </source>
</evidence>
<reference evidence="3" key="1">
    <citation type="submission" date="2022-10" db="EMBL/GenBank/DDBJ databases">
        <title>Algoriphagus sp. a novel bacteria isolate from halophytes salicornia europaea.</title>
        <authorList>
            <person name="Peng Y."/>
            <person name="Jiang L."/>
            <person name="Lee J."/>
        </authorList>
    </citation>
    <scope>NUCLEOTIDE SEQUENCE</scope>
    <source>
        <strain evidence="3">TR-M5</strain>
    </source>
</reference>
<dbReference type="EMBL" id="CP110226">
    <property type="protein sequence ID" value="UZD23455.1"/>
    <property type="molecule type" value="Genomic_DNA"/>
</dbReference>
<dbReference type="Proteomes" id="UP001163156">
    <property type="component" value="Chromosome"/>
</dbReference>
<dbReference type="InterPro" id="IPR011006">
    <property type="entry name" value="CheY-like_superfamily"/>
</dbReference>
<evidence type="ECO:0000259" key="2">
    <source>
        <dbReference type="PROSITE" id="PS50110"/>
    </source>
</evidence>
<sequence>MSNEKLTLFYTDDDPDDLEFFKIIVGKISAEYDVVTHMDGPQLLHALENPPPNPYVLFLDINMPGMNGMEILQKVRESEKFKKLPVIMLSTTNDGTIIQKTLELGANYYVTKSSGFKELQDSIEHALQINWNTFIPNPNNFLYNSN</sequence>
<evidence type="ECO:0000313" key="4">
    <source>
        <dbReference type="Proteomes" id="UP001163156"/>
    </source>
</evidence>
<dbReference type="PANTHER" id="PTHR44520:SF2">
    <property type="entry name" value="RESPONSE REGULATOR RCP1"/>
    <property type="match status" value="1"/>
</dbReference>
<feature type="domain" description="Response regulatory" evidence="2">
    <location>
        <begin position="7"/>
        <end position="127"/>
    </location>
</feature>
<dbReference type="Gene3D" id="3.40.50.2300">
    <property type="match status" value="1"/>
</dbReference>
<dbReference type="PROSITE" id="PS50110">
    <property type="entry name" value="RESPONSE_REGULATORY"/>
    <property type="match status" value="1"/>
</dbReference>
<evidence type="ECO:0000256" key="1">
    <source>
        <dbReference type="PROSITE-ProRule" id="PRU00169"/>
    </source>
</evidence>
<dbReference type="InterPro" id="IPR001789">
    <property type="entry name" value="Sig_transdc_resp-reg_receiver"/>
</dbReference>
<dbReference type="SMART" id="SM00448">
    <property type="entry name" value="REC"/>
    <property type="match status" value="1"/>
</dbReference>
<dbReference type="PANTHER" id="PTHR44520">
    <property type="entry name" value="RESPONSE REGULATOR RCP1-RELATED"/>
    <property type="match status" value="1"/>
</dbReference>
<feature type="modified residue" description="4-aspartylphosphate" evidence="1">
    <location>
        <position position="60"/>
    </location>
</feature>
<accession>A0ABY6MK49</accession>
<keyword evidence="4" id="KW-1185">Reference proteome</keyword>
<dbReference type="InterPro" id="IPR052893">
    <property type="entry name" value="TCS_response_regulator"/>
</dbReference>
<protein>
    <submittedName>
        <fullName evidence="3">Response regulator</fullName>
    </submittedName>
</protein>
<organism evidence="3 4">
    <name type="scientific">Algoriphagus halophytocola</name>
    <dbReference type="NCBI Taxonomy" id="2991499"/>
    <lineage>
        <taxon>Bacteria</taxon>
        <taxon>Pseudomonadati</taxon>
        <taxon>Bacteroidota</taxon>
        <taxon>Cytophagia</taxon>
        <taxon>Cytophagales</taxon>
        <taxon>Cyclobacteriaceae</taxon>
        <taxon>Algoriphagus</taxon>
    </lineage>
</organism>